<evidence type="ECO:0000313" key="2">
    <source>
        <dbReference type="Proteomes" id="UP000377595"/>
    </source>
</evidence>
<dbReference type="AlphaFoldDB" id="A0A5M3XAN4"/>
<proteinExistence type="predicted"/>
<evidence type="ECO:0000313" key="1">
    <source>
        <dbReference type="EMBL" id="GES18200.1"/>
    </source>
</evidence>
<accession>A0A5M3XAN4</accession>
<keyword evidence="2" id="KW-1185">Reference proteome</keyword>
<comment type="caution">
    <text evidence="1">The sequence shown here is derived from an EMBL/GenBank/DDBJ whole genome shotgun (WGS) entry which is preliminary data.</text>
</comment>
<organism evidence="1 2">
    <name type="scientific">Acrocarpospora pleiomorpha</name>
    <dbReference type="NCBI Taxonomy" id="90975"/>
    <lineage>
        <taxon>Bacteria</taxon>
        <taxon>Bacillati</taxon>
        <taxon>Actinomycetota</taxon>
        <taxon>Actinomycetes</taxon>
        <taxon>Streptosporangiales</taxon>
        <taxon>Streptosporangiaceae</taxon>
        <taxon>Acrocarpospora</taxon>
    </lineage>
</organism>
<dbReference type="Proteomes" id="UP000377595">
    <property type="component" value="Unassembled WGS sequence"/>
</dbReference>
<gene>
    <name evidence="1" type="ORF">Aple_010950</name>
</gene>
<dbReference type="EMBL" id="BLAF01000006">
    <property type="protein sequence ID" value="GES18200.1"/>
    <property type="molecule type" value="Genomic_DNA"/>
</dbReference>
<sequence>MTVAPAAPDAQPITWMNPRHGQAHIRARAVDGGGMEYELCVSGDTYVVRRLTYVQGRLREVHESPDAVRDVAERLWADLLAGRAR</sequence>
<name>A0A5M3XAN4_9ACTN</name>
<protein>
    <submittedName>
        <fullName evidence="1">Uncharacterized protein</fullName>
    </submittedName>
</protein>
<reference evidence="1 2" key="1">
    <citation type="submission" date="2019-10" db="EMBL/GenBank/DDBJ databases">
        <title>Whole genome shotgun sequence of Acrocarpospora pleiomorpha NBRC 16267.</title>
        <authorList>
            <person name="Ichikawa N."/>
            <person name="Kimura A."/>
            <person name="Kitahashi Y."/>
            <person name="Komaki H."/>
            <person name="Oguchi A."/>
        </authorList>
    </citation>
    <scope>NUCLEOTIDE SEQUENCE [LARGE SCALE GENOMIC DNA]</scope>
    <source>
        <strain evidence="1 2">NBRC 16267</strain>
    </source>
</reference>